<dbReference type="InterPro" id="IPR002509">
    <property type="entry name" value="NODB_dom"/>
</dbReference>
<dbReference type="InterPro" id="IPR011330">
    <property type="entry name" value="Glyco_hydro/deAcase_b/a-brl"/>
</dbReference>
<dbReference type="PANTHER" id="PTHR34216">
    <property type="match status" value="1"/>
</dbReference>
<evidence type="ECO:0000313" key="5">
    <source>
        <dbReference type="Proteomes" id="UP000247476"/>
    </source>
</evidence>
<proteinExistence type="predicted"/>
<keyword evidence="5" id="KW-1185">Reference proteome</keyword>
<comment type="subcellular location">
    <subcellularLocation>
        <location evidence="1">Secreted</location>
    </subcellularLocation>
</comment>
<dbReference type="Pfam" id="PF01522">
    <property type="entry name" value="Polysacc_deac_1"/>
    <property type="match status" value="1"/>
</dbReference>
<dbReference type="Proteomes" id="UP000247476">
    <property type="component" value="Unassembled WGS sequence"/>
</dbReference>
<organism evidence="4 5">
    <name type="scientific">Paenibacillus flagellatus</name>
    <dbReference type="NCBI Taxonomy" id="2211139"/>
    <lineage>
        <taxon>Bacteria</taxon>
        <taxon>Bacillati</taxon>
        <taxon>Bacillota</taxon>
        <taxon>Bacilli</taxon>
        <taxon>Bacillales</taxon>
        <taxon>Paenibacillaceae</taxon>
        <taxon>Paenibacillus</taxon>
    </lineage>
</organism>
<dbReference type="GO" id="GO:0005576">
    <property type="term" value="C:extracellular region"/>
    <property type="evidence" value="ECO:0007669"/>
    <property type="project" value="UniProtKB-SubCell"/>
</dbReference>
<comment type="caution">
    <text evidence="4">The sequence shown here is derived from an EMBL/GenBank/DDBJ whole genome shotgun (WGS) entry which is preliminary data.</text>
</comment>
<sequence length="284" mass="32403">MVKLSLEKKRKIALLLLIPLLVGTVVVSFEPDGRTKSPLYIPILMYHEIRPEPEQWGHDTVSPDKFRSDLSVLRQYGYSPIFFKDIDRARRGGARLPDKPVLITIDDGYYSTYEWAYPILKEMNAKATVSIIGWSVGREYHKDGVTPITRHFTWEQGKEMYDSGVVDIQCHSFDLHNQSDSEHGAAPYAKESETDYAGRFTADTLRIKGLIEERIGNEAIVYTYPYGIYNSTAESVIRHLGFKFSLTVDSGVSDLSDSPFLLKRMNVPYYLSSLDLIRAMERAM</sequence>
<dbReference type="PROSITE" id="PS51677">
    <property type="entry name" value="NODB"/>
    <property type="match status" value="1"/>
</dbReference>
<evidence type="ECO:0000256" key="1">
    <source>
        <dbReference type="ARBA" id="ARBA00004613"/>
    </source>
</evidence>
<dbReference type="Gene3D" id="3.20.20.370">
    <property type="entry name" value="Glycoside hydrolase/deacetylase"/>
    <property type="match status" value="1"/>
</dbReference>
<reference evidence="4 5" key="1">
    <citation type="submission" date="2018-05" db="EMBL/GenBank/DDBJ databases">
        <title>Paenibacillus flagellatus sp. nov., isolated from selenium mineral soil.</title>
        <authorList>
            <person name="Dai X."/>
        </authorList>
    </citation>
    <scope>NUCLEOTIDE SEQUENCE [LARGE SCALE GENOMIC DNA]</scope>
    <source>
        <strain evidence="4 5">DXL2</strain>
    </source>
</reference>
<gene>
    <name evidence="4" type="ORF">DLM86_28265</name>
</gene>
<dbReference type="GO" id="GO:0005975">
    <property type="term" value="P:carbohydrate metabolic process"/>
    <property type="evidence" value="ECO:0007669"/>
    <property type="project" value="InterPro"/>
</dbReference>
<dbReference type="PANTHER" id="PTHR34216:SF3">
    <property type="entry name" value="POLY-BETA-1,6-N-ACETYL-D-GLUCOSAMINE N-DEACETYLASE"/>
    <property type="match status" value="1"/>
</dbReference>
<dbReference type="EMBL" id="QJVJ01000017">
    <property type="protein sequence ID" value="PYI50669.1"/>
    <property type="molecule type" value="Genomic_DNA"/>
</dbReference>
<dbReference type="OrthoDB" id="9778320at2"/>
<dbReference type="GO" id="GO:0016810">
    <property type="term" value="F:hydrolase activity, acting on carbon-nitrogen (but not peptide) bonds"/>
    <property type="evidence" value="ECO:0007669"/>
    <property type="project" value="InterPro"/>
</dbReference>
<dbReference type="InterPro" id="IPR051398">
    <property type="entry name" value="Polysacch_Deacetylase"/>
</dbReference>
<evidence type="ECO:0000313" key="4">
    <source>
        <dbReference type="EMBL" id="PYI50669.1"/>
    </source>
</evidence>
<dbReference type="SUPFAM" id="SSF88713">
    <property type="entry name" value="Glycoside hydrolase/deacetylase"/>
    <property type="match status" value="1"/>
</dbReference>
<keyword evidence="2" id="KW-0732">Signal</keyword>
<name>A0A2V5JVF0_9BACL</name>
<dbReference type="RefSeq" id="WP_110843412.1">
    <property type="nucleotide sequence ID" value="NZ_QJVJ01000017.1"/>
</dbReference>
<dbReference type="AlphaFoldDB" id="A0A2V5JVF0"/>
<accession>A0A2V5JVF0</accession>
<evidence type="ECO:0000256" key="2">
    <source>
        <dbReference type="ARBA" id="ARBA00022729"/>
    </source>
</evidence>
<evidence type="ECO:0000259" key="3">
    <source>
        <dbReference type="PROSITE" id="PS51677"/>
    </source>
</evidence>
<protein>
    <recommendedName>
        <fullName evidence="3">NodB homology domain-containing protein</fullName>
    </recommendedName>
</protein>
<feature type="domain" description="NodB homology" evidence="3">
    <location>
        <begin position="99"/>
        <end position="284"/>
    </location>
</feature>